<dbReference type="EMBL" id="FQZS01000005">
    <property type="protein sequence ID" value="SHI61172.1"/>
    <property type="molecule type" value="Genomic_DNA"/>
</dbReference>
<dbReference type="PROSITE" id="PS50902">
    <property type="entry name" value="FLAVODOXIN_LIKE"/>
    <property type="match status" value="1"/>
</dbReference>
<gene>
    <name evidence="3" type="ORF">SAMN02745176_00811</name>
</gene>
<sequence length="179" mass="20414">MKKVAVVYKSKYGSTEKYAKWIAEDTCADIFKVNEIKLDKLGEFDTIVYCGGIYAGGILGFSFIRNNYFKFRDKKLIVVAVGATLKKDEAIEEVKTQNLTDEMKGNVEFFLLRGGLNYKKMNFIDRFLMFLLIKSVKFKKAEKLDDDTKGIISTYGKVVDFTNRNAIAPIIDAIVKERV</sequence>
<dbReference type="RefSeq" id="WP_073024811.1">
    <property type="nucleotide sequence ID" value="NZ_FQZS01000005.1"/>
</dbReference>
<keyword evidence="1" id="KW-0812">Transmembrane</keyword>
<dbReference type="Proteomes" id="UP000184442">
    <property type="component" value="Unassembled WGS sequence"/>
</dbReference>
<evidence type="ECO:0000313" key="4">
    <source>
        <dbReference type="Proteomes" id="UP000184442"/>
    </source>
</evidence>
<name>A0A1M6CJG5_9FIRM</name>
<protein>
    <submittedName>
        <fullName evidence="3">Protoporphyrinogen IX oxidase, menaquinone-dependent (Flavodoxin domain)</fullName>
    </submittedName>
</protein>
<keyword evidence="1" id="KW-1133">Transmembrane helix</keyword>
<dbReference type="GO" id="GO:0009055">
    <property type="term" value="F:electron transfer activity"/>
    <property type="evidence" value="ECO:0007669"/>
    <property type="project" value="InterPro"/>
</dbReference>
<dbReference type="PROSITE" id="PS00201">
    <property type="entry name" value="FLAVODOXIN"/>
    <property type="match status" value="1"/>
</dbReference>
<organism evidence="3 4">
    <name type="scientific">Lutispora thermophila DSM 19022</name>
    <dbReference type="NCBI Taxonomy" id="1122184"/>
    <lineage>
        <taxon>Bacteria</taxon>
        <taxon>Bacillati</taxon>
        <taxon>Bacillota</taxon>
        <taxon>Clostridia</taxon>
        <taxon>Lutisporales</taxon>
        <taxon>Lutisporaceae</taxon>
        <taxon>Lutispora</taxon>
    </lineage>
</organism>
<dbReference type="OrthoDB" id="2146857at2"/>
<dbReference type="Gene3D" id="3.40.50.360">
    <property type="match status" value="1"/>
</dbReference>
<dbReference type="InterPro" id="IPR052200">
    <property type="entry name" value="Protoporphyrinogen_IX_DH"/>
</dbReference>
<dbReference type="GO" id="GO:0010181">
    <property type="term" value="F:FMN binding"/>
    <property type="evidence" value="ECO:0007669"/>
    <property type="project" value="InterPro"/>
</dbReference>
<dbReference type="InterPro" id="IPR029039">
    <property type="entry name" value="Flavoprotein-like_sf"/>
</dbReference>
<dbReference type="PANTHER" id="PTHR38030">
    <property type="entry name" value="PROTOPORPHYRINOGEN IX DEHYDROGENASE [MENAQUINONE]"/>
    <property type="match status" value="1"/>
</dbReference>
<evidence type="ECO:0000259" key="2">
    <source>
        <dbReference type="PROSITE" id="PS50902"/>
    </source>
</evidence>
<dbReference type="InterPro" id="IPR008254">
    <property type="entry name" value="Flavodoxin/NO_synth"/>
</dbReference>
<dbReference type="PANTHER" id="PTHR38030:SF2">
    <property type="entry name" value="PROTOPORPHYRINOGEN IX DEHYDROGENASE [QUINONE]"/>
    <property type="match status" value="1"/>
</dbReference>
<dbReference type="Pfam" id="PF12724">
    <property type="entry name" value="Flavodoxin_5"/>
    <property type="match status" value="1"/>
</dbReference>
<dbReference type="AlphaFoldDB" id="A0A1M6CJG5"/>
<evidence type="ECO:0000313" key="3">
    <source>
        <dbReference type="EMBL" id="SHI61172.1"/>
    </source>
</evidence>
<dbReference type="GO" id="GO:0070819">
    <property type="term" value="F:menaquinone-dependent protoporphyrinogen oxidase activity"/>
    <property type="evidence" value="ECO:0007669"/>
    <property type="project" value="TreeGrafter"/>
</dbReference>
<dbReference type="InterPro" id="IPR026816">
    <property type="entry name" value="Flavodoxin_dom"/>
</dbReference>
<feature type="domain" description="Flavodoxin-like" evidence="2">
    <location>
        <begin position="4"/>
        <end position="179"/>
    </location>
</feature>
<evidence type="ECO:0000256" key="1">
    <source>
        <dbReference type="SAM" id="Phobius"/>
    </source>
</evidence>
<dbReference type="InterPro" id="IPR001226">
    <property type="entry name" value="Flavodoxin_CS"/>
</dbReference>
<feature type="transmembrane region" description="Helical" evidence="1">
    <location>
        <begin position="46"/>
        <end position="64"/>
    </location>
</feature>
<dbReference type="STRING" id="1122184.SAMN02745176_00811"/>
<accession>A0A1M6CJG5</accession>
<proteinExistence type="predicted"/>
<dbReference type="GO" id="GO:0016651">
    <property type="term" value="F:oxidoreductase activity, acting on NAD(P)H"/>
    <property type="evidence" value="ECO:0007669"/>
    <property type="project" value="UniProtKB-ARBA"/>
</dbReference>
<dbReference type="GO" id="GO:0006783">
    <property type="term" value="P:heme biosynthetic process"/>
    <property type="evidence" value="ECO:0007669"/>
    <property type="project" value="TreeGrafter"/>
</dbReference>
<dbReference type="SUPFAM" id="SSF52218">
    <property type="entry name" value="Flavoproteins"/>
    <property type="match status" value="1"/>
</dbReference>
<keyword evidence="1" id="KW-0472">Membrane</keyword>
<reference evidence="3 4" key="1">
    <citation type="submission" date="2016-11" db="EMBL/GenBank/DDBJ databases">
        <authorList>
            <person name="Jaros S."/>
            <person name="Januszkiewicz K."/>
            <person name="Wedrychowicz H."/>
        </authorList>
    </citation>
    <scope>NUCLEOTIDE SEQUENCE [LARGE SCALE GENOMIC DNA]</scope>
    <source>
        <strain evidence="3 4">DSM 19022</strain>
    </source>
</reference>
<keyword evidence="4" id="KW-1185">Reference proteome</keyword>